<keyword evidence="6" id="KW-1185">Reference proteome</keyword>
<gene>
    <name evidence="5" type="ORF">AK812_SmicGene30783</name>
</gene>
<dbReference type="EMBL" id="LSRX01000835">
    <property type="protein sequence ID" value="OLP87929.1"/>
    <property type="molecule type" value="Genomic_DNA"/>
</dbReference>
<feature type="signal peptide" evidence="3">
    <location>
        <begin position="1"/>
        <end position="25"/>
    </location>
</feature>
<evidence type="ECO:0000256" key="1">
    <source>
        <dbReference type="SAM" id="MobiDB-lite"/>
    </source>
</evidence>
<keyword evidence="2" id="KW-0472">Membrane</keyword>
<feature type="chain" id="PRO_5012954787" evidence="3">
    <location>
        <begin position="26"/>
        <end position="358"/>
    </location>
</feature>
<accession>A0A1Q9CYC2</accession>
<proteinExistence type="predicted"/>
<feature type="transmembrane region" description="Helical" evidence="2">
    <location>
        <begin position="309"/>
        <end position="329"/>
    </location>
</feature>
<dbReference type="OrthoDB" id="10661302at2759"/>
<keyword evidence="3" id="KW-0732">Signal</keyword>
<comment type="caution">
    <text evidence="5">The sequence shown here is derived from an EMBL/GenBank/DDBJ whole genome shotgun (WGS) entry which is preliminary data.</text>
</comment>
<feature type="region of interest" description="Disordered" evidence="1">
    <location>
        <begin position="205"/>
        <end position="257"/>
    </location>
</feature>
<dbReference type="InterPro" id="IPR000477">
    <property type="entry name" value="RT_dom"/>
</dbReference>
<protein>
    <submittedName>
        <fullName evidence="5">Retrovirus-related Pol polyprotein from type-1 retrotransposable element R2</fullName>
    </submittedName>
</protein>
<evidence type="ECO:0000256" key="2">
    <source>
        <dbReference type="SAM" id="Phobius"/>
    </source>
</evidence>
<keyword evidence="2" id="KW-1133">Transmembrane helix</keyword>
<reference evidence="5 6" key="1">
    <citation type="submission" date="2016-02" db="EMBL/GenBank/DDBJ databases">
        <title>Genome analysis of coral dinoflagellate symbionts highlights evolutionary adaptations to a symbiotic lifestyle.</title>
        <authorList>
            <person name="Aranda M."/>
            <person name="Li Y."/>
            <person name="Liew Y.J."/>
            <person name="Baumgarten S."/>
            <person name="Simakov O."/>
            <person name="Wilson M."/>
            <person name="Piel J."/>
            <person name="Ashoor H."/>
            <person name="Bougouffa S."/>
            <person name="Bajic V.B."/>
            <person name="Ryu T."/>
            <person name="Ravasi T."/>
            <person name="Bayer T."/>
            <person name="Micklem G."/>
            <person name="Kim H."/>
            <person name="Bhak J."/>
            <person name="Lajeunesse T.C."/>
            <person name="Voolstra C.R."/>
        </authorList>
    </citation>
    <scope>NUCLEOTIDE SEQUENCE [LARGE SCALE GENOMIC DNA]</scope>
    <source>
        <strain evidence="5 6">CCMP2467</strain>
    </source>
</reference>
<keyword evidence="2" id="KW-0812">Transmembrane</keyword>
<organism evidence="5 6">
    <name type="scientific">Symbiodinium microadriaticum</name>
    <name type="common">Dinoflagellate</name>
    <name type="synonym">Zooxanthella microadriatica</name>
    <dbReference type="NCBI Taxonomy" id="2951"/>
    <lineage>
        <taxon>Eukaryota</taxon>
        <taxon>Sar</taxon>
        <taxon>Alveolata</taxon>
        <taxon>Dinophyceae</taxon>
        <taxon>Suessiales</taxon>
        <taxon>Symbiodiniaceae</taxon>
        <taxon>Symbiodinium</taxon>
    </lineage>
</organism>
<feature type="domain" description="Reverse transcriptase" evidence="4">
    <location>
        <begin position="55"/>
        <end position="204"/>
    </location>
</feature>
<evidence type="ECO:0000256" key="3">
    <source>
        <dbReference type="SAM" id="SignalP"/>
    </source>
</evidence>
<evidence type="ECO:0000313" key="5">
    <source>
        <dbReference type="EMBL" id="OLP87929.1"/>
    </source>
</evidence>
<dbReference type="Pfam" id="PF00078">
    <property type="entry name" value="RVT_1"/>
    <property type="match status" value="1"/>
</dbReference>
<feature type="compositionally biased region" description="Polar residues" evidence="1">
    <location>
        <begin position="246"/>
        <end position="257"/>
    </location>
</feature>
<name>A0A1Q9CYC2_SYMMI</name>
<feature type="compositionally biased region" description="Low complexity" evidence="1">
    <location>
        <begin position="210"/>
        <end position="225"/>
    </location>
</feature>
<evidence type="ECO:0000259" key="4">
    <source>
        <dbReference type="Pfam" id="PF00078"/>
    </source>
</evidence>
<dbReference type="AlphaFoldDB" id="A0A1Q9CYC2"/>
<sequence>MGGYATHHALLLKWFSQLLLKRCGGKIQDGAPYQWASRGKQAPELLVILRRVVRMAKEWGTPTWVIKLDVRKAFDSVWQESMGDLVARRVGGLRAGGGGTPGGEPWEARAWLALLEARELNVAVADEVVTVPQTNGVRQGSPDSPVLFSRIVADDLQGALRDAQPLLGDNRGPPPPHSGGAFMDDTYLWGYSKEHLQYALSSLERPTTPPRAQAEQRQPQQTTQRGHCRQQRHKAQYTRQTRSRQKQAPTRTPQHNNSGSCIAVVVLRRPGWCLLLSAAGLACVLSFVPLLAAVAPLRCGCAVAGAPPWSAAAAVVVQLVLVVVSWAWASEPTLGSARKPAKVVLAGASASCSQFALS</sequence>
<feature type="compositionally biased region" description="Basic residues" evidence="1">
    <location>
        <begin position="226"/>
        <end position="245"/>
    </location>
</feature>
<feature type="transmembrane region" description="Helical" evidence="2">
    <location>
        <begin position="272"/>
        <end position="297"/>
    </location>
</feature>
<evidence type="ECO:0000313" key="6">
    <source>
        <dbReference type="Proteomes" id="UP000186817"/>
    </source>
</evidence>
<dbReference type="Proteomes" id="UP000186817">
    <property type="component" value="Unassembled WGS sequence"/>
</dbReference>